<evidence type="ECO:0000256" key="5">
    <source>
        <dbReference type="ARBA" id="ARBA00023049"/>
    </source>
</evidence>
<sequence>MTLSRRTFAFGLAGCAISSLGGCVTGGYQTAGPTTDLVQRGYRPDLNTDEAGVWLTAEKNEKLLRTSATRIRNPEVNALVADMMCRLVGEYCPDLRTYVVRQPIFNAFCSPNGMVQVCTGLLLRCNSESQLAAVLGHEFGHYLHRHTMQRIRDDREWQAWTNAMIVLGNSPNVQVLRHNILQLRRMSYSRDNERESDEVGFRLMVKAGYDPKAAATIWKNVAEERDAGDIDDDFDAFTATHPPTDERIETLTELAKQAKDQGRGASDRLADAIAPIRGMMMADEINLGHFKQTETVFNRLIHAGRDVGEVLYYKGELYRRRGKDGDEAMALGFYHEACEAPGAPPEALRSVGLMRWRRGEKEQAREYFQRYLAVKPDADDRAMIQSYLVGA</sequence>
<accession>A0A7C9UWS5</accession>
<dbReference type="InterPro" id="IPR019734">
    <property type="entry name" value="TPR_rpt"/>
</dbReference>
<dbReference type="Proteomes" id="UP000480684">
    <property type="component" value="Unassembled WGS sequence"/>
</dbReference>
<reference evidence="9 10" key="1">
    <citation type="submission" date="2020-02" db="EMBL/GenBank/DDBJ databases">
        <authorList>
            <person name="Dziuba M."/>
            <person name="Kuznetsov B."/>
            <person name="Mardanov A."/>
            <person name="Ravin N."/>
            <person name="Grouzdev D."/>
        </authorList>
    </citation>
    <scope>NUCLEOTIDE SEQUENCE [LARGE SCALE GENOMIC DNA]</scope>
    <source>
        <strain evidence="9 10">SpK</strain>
    </source>
</reference>
<evidence type="ECO:0000256" key="2">
    <source>
        <dbReference type="ARBA" id="ARBA00022723"/>
    </source>
</evidence>
<dbReference type="Pfam" id="PF01435">
    <property type="entry name" value="Peptidase_M48"/>
    <property type="match status" value="1"/>
</dbReference>
<evidence type="ECO:0000256" key="1">
    <source>
        <dbReference type="ARBA" id="ARBA00022670"/>
    </source>
</evidence>
<evidence type="ECO:0000256" key="4">
    <source>
        <dbReference type="ARBA" id="ARBA00022833"/>
    </source>
</evidence>
<dbReference type="InterPro" id="IPR051156">
    <property type="entry name" value="Mito/Outer_Membr_Metalloprot"/>
</dbReference>
<evidence type="ECO:0000259" key="8">
    <source>
        <dbReference type="Pfam" id="PF01435"/>
    </source>
</evidence>
<dbReference type="InterPro" id="IPR001915">
    <property type="entry name" value="Peptidase_M48"/>
</dbReference>
<keyword evidence="3 7" id="KW-0378">Hydrolase</keyword>
<dbReference type="CDD" id="cd07324">
    <property type="entry name" value="M48C_Oma1-like"/>
    <property type="match status" value="1"/>
</dbReference>
<dbReference type="GO" id="GO:0016020">
    <property type="term" value="C:membrane"/>
    <property type="evidence" value="ECO:0007669"/>
    <property type="project" value="TreeGrafter"/>
</dbReference>
<dbReference type="Gene3D" id="1.25.40.10">
    <property type="entry name" value="Tetratricopeptide repeat domain"/>
    <property type="match status" value="1"/>
</dbReference>
<keyword evidence="10" id="KW-1185">Reference proteome</keyword>
<feature type="domain" description="Peptidase M48" evidence="8">
    <location>
        <begin position="72"/>
        <end position="254"/>
    </location>
</feature>
<dbReference type="PROSITE" id="PS50005">
    <property type="entry name" value="TPR"/>
    <property type="match status" value="1"/>
</dbReference>
<proteinExistence type="inferred from homology"/>
<dbReference type="InterPro" id="IPR011990">
    <property type="entry name" value="TPR-like_helical_dom_sf"/>
</dbReference>
<dbReference type="EMBL" id="JAAIYP010000037">
    <property type="protein sequence ID" value="NFV80590.1"/>
    <property type="molecule type" value="Genomic_DNA"/>
</dbReference>
<protein>
    <submittedName>
        <fullName evidence="9">M48 family metalloprotease</fullName>
    </submittedName>
</protein>
<dbReference type="GO" id="GO:0004222">
    <property type="term" value="F:metalloendopeptidase activity"/>
    <property type="evidence" value="ECO:0007669"/>
    <property type="project" value="InterPro"/>
</dbReference>
<dbReference type="RefSeq" id="WP_163679089.1">
    <property type="nucleotide sequence ID" value="NZ_JAAIYP010000037.1"/>
</dbReference>
<dbReference type="PROSITE" id="PS51257">
    <property type="entry name" value="PROKAR_LIPOPROTEIN"/>
    <property type="match status" value="1"/>
</dbReference>
<dbReference type="PANTHER" id="PTHR22726:SF1">
    <property type="entry name" value="METALLOENDOPEPTIDASE OMA1, MITOCHONDRIAL"/>
    <property type="match status" value="1"/>
</dbReference>
<dbReference type="GO" id="GO:0046872">
    <property type="term" value="F:metal ion binding"/>
    <property type="evidence" value="ECO:0007669"/>
    <property type="project" value="UniProtKB-KW"/>
</dbReference>
<keyword evidence="6" id="KW-0802">TPR repeat</keyword>
<comment type="similarity">
    <text evidence="7">Belongs to the peptidase M48 family.</text>
</comment>
<evidence type="ECO:0000313" key="9">
    <source>
        <dbReference type="EMBL" id="NFV80590.1"/>
    </source>
</evidence>
<dbReference type="Gene3D" id="3.30.2010.10">
    <property type="entry name" value="Metalloproteases ('zincins'), catalytic domain"/>
    <property type="match status" value="1"/>
</dbReference>
<evidence type="ECO:0000256" key="6">
    <source>
        <dbReference type="PROSITE-ProRule" id="PRU00339"/>
    </source>
</evidence>
<name>A0A7C9UWS5_9PROT</name>
<keyword evidence="2" id="KW-0479">Metal-binding</keyword>
<feature type="repeat" description="TPR" evidence="6">
    <location>
        <begin position="345"/>
        <end position="378"/>
    </location>
</feature>
<comment type="cofactor">
    <cofactor evidence="7">
        <name>Zn(2+)</name>
        <dbReference type="ChEBI" id="CHEBI:29105"/>
    </cofactor>
    <text evidence="7">Binds 1 zinc ion per subunit.</text>
</comment>
<keyword evidence="1 7" id="KW-0645">Protease</keyword>
<keyword evidence="5 7" id="KW-0482">Metalloprotease</keyword>
<dbReference type="SUPFAM" id="SSF48452">
    <property type="entry name" value="TPR-like"/>
    <property type="match status" value="1"/>
</dbReference>
<evidence type="ECO:0000313" key="10">
    <source>
        <dbReference type="Proteomes" id="UP000480684"/>
    </source>
</evidence>
<comment type="caution">
    <text evidence="9">The sequence shown here is derived from an EMBL/GenBank/DDBJ whole genome shotgun (WGS) entry which is preliminary data.</text>
</comment>
<dbReference type="GO" id="GO:0051603">
    <property type="term" value="P:proteolysis involved in protein catabolic process"/>
    <property type="evidence" value="ECO:0007669"/>
    <property type="project" value="TreeGrafter"/>
</dbReference>
<evidence type="ECO:0000256" key="3">
    <source>
        <dbReference type="ARBA" id="ARBA00022801"/>
    </source>
</evidence>
<gene>
    <name evidence="9" type="ORF">G4223_10765</name>
</gene>
<organism evidence="9 10">
    <name type="scientific">Magnetospirillum aberrantis SpK</name>
    <dbReference type="NCBI Taxonomy" id="908842"/>
    <lineage>
        <taxon>Bacteria</taxon>
        <taxon>Pseudomonadati</taxon>
        <taxon>Pseudomonadota</taxon>
        <taxon>Alphaproteobacteria</taxon>
        <taxon>Rhodospirillales</taxon>
        <taxon>Rhodospirillaceae</taxon>
        <taxon>Magnetospirillum</taxon>
    </lineage>
</organism>
<dbReference type="AlphaFoldDB" id="A0A7C9UWS5"/>
<dbReference type="PANTHER" id="PTHR22726">
    <property type="entry name" value="METALLOENDOPEPTIDASE OMA1"/>
    <property type="match status" value="1"/>
</dbReference>
<evidence type="ECO:0000256" key="7">
    <source>
        <dbReference type="RuleBase" id="RU003983"/>
    </source>
</evidence>
<keyword evidence="4 7" id="KW-0862">Zinc</keyword>